<evidence type="ECO:0000313" key="3">
    <source>
        <dbReference type="Proteomes" id="UP000265520"/>
    </source>
</evidence>
<keyword evidence="3" id="KW-1185">Reference proteome</keyword>
<accession>A0A392VCF2</accession>
<proteinExistence type="predicted"/>
<organism evidence="2 3">
    <name type="scientific">Trifolium medium</name>
    <dbReference type="NCBI Taxonomy" id="97028"/>
    <lineage>
        <taxon>Eukaryota</taxon>
        <taxon>Viridiplantae</taxon>
        <taxon>Streptophyta</taxon>
        <taxon>Embryophyta</taxon>
        <taxon>Tracheophyta</taxon>
        <taxon>Spermatophyta</taxon>
        <taxon>Magnoliopsida</taxon>
        <taxon>eudicotyledons</taxon>
        <taxon>Gunneridae</taxon>
        <taxon>Pentapetalae</taxon>
        <taxon>rosids</taxon>
        <taxon>fabids</taxon>
        <taxon>Fabales</taxon>
        <taxon>Fabaceae</taxon>
        <taxon>Papilionoideae</taxon>
        <taxon>50 kb inversion clade</taxon>
        <taxon>NPAAA clade</taxon>
        <taxon>Hologalegina</taxon>
        <taxon>IRL clade</taxon>
        <taxon>Trifolieae</taxon>
        <taxon>Trifolium</taxon>
    </lineage>
</organism>
<dbReference type="EMBL" id="LXQA011094046">
    <property type="protein sequence ID" value="MCI84565.1"/>
    <property type="molecule type" value="Genomic_DNA"/>
</dbReference>
<evidence type="ECO:0000313" key="2">
    <source>
        <dbReference type="EMBL" id="MCI84565.1"/>
    </source>
</evidence>
<name>A0A392VCF2_9FABA</name>
<comment type="caution">
    <text evidence="2">The sequence shown here is derived from an EMBL/GenBank/DDBJ whole genome shotgun (WGS) entry which is preliminary data.</text>
</comment>
<feature type="compositionally biased region" description="Polar residues" evidence="1">
    <location>
        <begin position="12"/>
        <end position="21"/>
    </location>
</feature>
<dbReference type="Proteomes" id="UP000265520">
    <property type="component" value="Unassembled WGS sequence"/>
</dbReference>
<evidence type="ECO:0000256" key="1">
    <source>
        <dbReference type="SAM" id="MobiDB-lite"/>
    </source>
</evidence>
<protein>
    <submittedName>
        <fullName evidence="2">Uncharacterized protein</fullName>
    </submittedName>
</protein>
<feature type="region of interest" description="Disordered" evidence="1">
    <location>
        <begin position="1"/>
        <end position="21"/>
    </location>
</feature>
<dbReference type="AlphaFoldDB" id="A0A392VCF2"/>
<reference evidence="2 3" key="1">
    <citation type="journal article" date="2018" name="Front. Plant Sci.">
        <title>Red Clover (Trifolium pratense) and Zigzag Clover (T. medium) - A Picture of Genomic Similarities and Differences.</title>
        <authorList>
            <person name="Dluhosova J."/>
            <person name="Istvanek J."/>
            <person name="Nedelnik J."/>
            <person name="Repkova J."/>
        </authorList>
    </citation>
    <scope>NUCLEOTIDE SEQUENCE [LARGE SCALE GENOMIC DNA]</scope>
    <source>
        <strain evidence="3">cv. 10/8</strain>
        <tissue evidence="2">Leaf</tissue>
    </source>
</reference>
<feature type="non-terminal residue" evidence="2">
    <location>
        <position position="21"/>
    </location>
</feature>
<sequence length="21" mass="2268">MENPLIAIVVEESNSSIPNNP</sequence>